<evidence type="ECO:0000256" key="1">
    <source>
        <dbReference type="ARBA" id="ARBA00023015"/>
    </source>
</evidence>
<dbReference type="PANTHER" id="PTHR23043:SF36">
    <property type="entry name" value="PROTEIN SINGLE-MINDED"/>
    <property type="match status" value="1"/>
</dbReference>
<dbReference type="EMBL" id="BGZK01000345">
    <property type="protein sequence ID" value="GBP38189.1"/>
    <property type="molecule type" value="Genomic_DNA"/>
</dbReference>
<keyword evidence="2" id="KW-0804">Transcription</keyword>
<proteinExistence type="predicted"/>
<evidence type="ECO:0000256" key="3">
    <source>
        <dbReference type="ARBA" id="ARBA00023242"/>
    </source>
</evidence>
<dbReference type="OrthoDB" id="6021714at2759"/>
<name>A0A4C1VHY1_EUMVA</name>
<dbReference type="AlphaFoldDB" id="A0A4C1VHY1"/>
<sequence length="140" mass="15488">MCGCRAVQVIHCSGYLRARRFGEGAAPLGLVAVGHSLPPSAVTELKLHSNMFMFRASLDMRLIFLDASCVIHPAVSYTIDLRSPNPVYSALARNPPIAKLMFRDRDRFPRKRSRPSHNAALRFPLPPLSAQLKHVGTKLA</sequence>
<dbReference type="GO" id="GO:0000981">
    <property type="term" value="F:DNA-binding transcription factor activity, RNA polymerase II-specific"/>
    <property type="evidence" value="ECO:0007669"/>
    <property type="project" value="TreeGrafter"/>
</dbReference>
<accession>A0A4C1VHY1</accession>
<reference evidence="4 5" key="1">
    <citation type="journal article" date="2019" name="Commun. Biol.">
        <title>The bagworm genome reveals a unique fibroin gene that provides high tensile strength.</title>
        <authorList>
            <person name="Kono N."/>
            <person name="Nakamura H."/>
            <person name="Ohtoshi R."/>
            <person name="Tomita M."/>
            <person name="Numata K."/>
            <person name="Arakawa K."/>
        </authorList>
    </citation>
    <scope>NUCLEOTIDE SEQUENCE [LARGE SCALE GENOMIC DNA]</scope>
</reference>
<evidence type="ECO:0000256" key="2">
    <source>
        <dbReference type="ARBA" id="ARBA00023163"/>
    </source>
</evidence>
<dbReference type="STRING" id="151549.A0A4C1VHY1"/>
<dbReference type="Proteomes" id="UP000299102">
    <property type="component" value="Unassembled WGS sequence"/>
</dbReference>
<dbReference type="PANTHER" id="PTHR23043">
    <property type="entry name" value="HYPOXIA-INDUCIBLE FACTOR 1 ALPHA"/>
    <property type="match status" value="1"/>
</dbReference>
<keyword evidence="5" id="KW-1185">Reference proteome</keyword>
<keyword evidence="3" id="KW-0539">Nucleus</keyword>
<evidence type="ECO:0000313" key="5">
    <source>
        <dbReference type="Proteomes" id="UP000299102"/>
    </source>
</evidence>
<keyword evidence="1" id="KW-0805">Transcription regulation</keyword>
<dbReference type="GO" id="GO:0000977">
    <property type="term" value="F:RNA polymerase II transcription regulatory region sequence-specific DNA binding"/>
    <property type="evidence" value="ECO:0007669"/>
    <property type="project" value="TreeGrafter"/>
</dbReference>
<protein>
    <submittedName>
        <fullName evidence="4">Single-minded homolog 1-A</fullName>
    </submittedName>
</protein>
<dbReference type="GO" id="GO:0010557">
    <property type="term" value="P:positive regulation of macromolecule biosynthetic process"/>
    <property type="evidence" value="ECO:0007669"/>
    <property type="project" value="UniProtKB-ARBA"/>
</dbReference>
<comment type="caution">
    <text evidence="4">The sequence shown here is derived from an EMBL/GenBank/DDBJ whole genome shotgun (WGS) entry which is preliminary data.</text>
</comment>
<organism evidence="4 5">
    <name type="scientific">Eumeta variegata</name>
    <name type="common">Bagworm moth</name>
    <name type="synonym">Eumeta japonica</name>
    <dbReference type="NCBI Taxonomy" id="151549"/>
    <lineage>
        <taxon>Eukaryota</taxon>
        <taxon>Metazoa</taxon>
        <taxon>Ecdysozoa</taxon>
        <taxon>Arthropoda</taxon>
        <taxon>Hexapoda</taxon>
        <taxon>Insecta</taxon>
        <taxon>Pterygota</taxon>
        <taxon>Neoptera</taxon>
        <taxon>Endopterygota</taxon>
        <taxon>Lepidoptera</taxon>
        <taxon>Glossata</taxon>
        <taxon>Ditrysia</taxon>
        <taxon>Tineoidea</taxon>
        <taxon>Psychidae</taxon>
        <taxon>Oiketicinae</taxon>
        <taxon>Eumeta</taxon>
    </lineage>
</organism>
<evidence type="ECO:0000313" key="4">
    <source>
        <dbReference type="EMBL" id="GBP38189.1"/>
    </source>
</evidence>
<gene>
    <name evidence="4" type="primary">sim1a</name>
    <name evidence="4" type="ORF">EVAR_18068_1</name>
</gene>